<organism evidence="1 2">
    <name type="scientific">Candidatus Uhrbacteria bacterium GW2011_GWF2_41_16</name>
    <dbReference type="NCBI Taxonomy" id="1618997"/>
    <lineage>
        <taxon>Bacteria</taxon>
        <taxon>Candidatus Uhriibacteriota</taxon>
    </lineage>
</organism>
<dbReference type="AlphaFoldDB" id="A0A0G0VA75"/>
<accession>A0A0G0VA75</accession>
<dbReference type="EMBL" id="LCAU01000007">
    <property type="protein sequence ID" value="KKR97888.1"/>
    <property type="molecule type" value="Genomic_DNA"/>
</dbReference>
<proteinExistence type="predicted"/>
<evidence type="ECO:0000313" key="1">
    <source>
        <dbReference type="EMBL" id="KKR97888.1"/>
    </source>
</evidence>
<evidence type="ECO:0000313" key="2">
    <source>
        <dbReference type="Proteomes" id="UP000034746"/>
    </source>
</evidence>
<comment type="caution">
    <text evidence="1">The sequence shown here is derived from an EMBL/GenBank/DDBJ whole genome shotgun (WGS) entry which is preliminary data.</text>
</comment>
<dbReference type="Proteomes" id="UP000034746">
    <property type="component" value="Unassembled WGS sequence"/>
</dbReference>
<protein>
    <submittedName>
        <fullName evidence="1">Uncharacterized protein</fullName>
    </submittedName>
</protein>
<reference evidence="1 2" key="1">
    <citation type="journal article" date="2015" name="Nature">
        <title>rRNA introns, odd ribosomes, and small enigmatic genomes across a large radiation of phyla.</title>
        <authorList>
            <person name="Brown C.T."/>
            <person name="Hug L.A."/>
            <person name="Thomas B.C."/>
            <person name="Sharon I."/>
            <person name="Castelle C.J."/>
            <person name="Singh A."/>
            <person name="Wilkins M.J."/>
            <person name="Williams K.H."/>
            <person name="Banfield J.F."/>
        </authorList>
    </citation>
    <scope>NUCLEOTIDE SEQUENCE [LARGE SCALE GENOMIC DNA]</scope>
</reference>
<name>A0A0G0VA75_9BACT</name>
<gene>
    <name evidence="1" type="ORF">UU48_C0007G0021</name>
</gene>
<sequence length="223" mass="25067">MSRHLIFARDLVSITPLLIAIKQQDVQTVDELIRVMNAAANAYPVQKREAWKTLLHWEQTSNGQLDYSFDTRPLAQDPDGIVFHLVVTSDRTIVELISNILGKDRVHFTLLMNRNGDIRTDMKKNIQQSLTPEILFHYLAFVDGFIAEKINGGMRTICEHAANATVAAVLASAAHKHAQENLATLQKFKHGQKSSSKFTAALEQATENLKQAHALIERFPFPL</sequence>